<dbReference type="OrthoDB" id="2424412at2759"/>
<sequence>MEPAITRFFNIPELAAMLTTHLGRKEISRLMQTNHRLNEVCTPAHYRSVIAAYDQNRNIDPDSDDPTPDSTDSILRSVDSILALSKNVHHVRELILGLNDLVYYTNCVFAFHDLPSEATGQQQPPLLRPLWLAPPDTPICRVLPIPPMTVLTNLEVHIDYHAGFEFCPYFLPSTMDPRVTATYICWIIQLNPHLTHLTLFGLAFKDDRDICLFTSSIFGLKSLQELFLSAFILKESTHSRLGPAIFHSCPPSLRSLSLEIREEDISGWAFDFTEEYSLQEPGELLSWEKGDEECGLTAIPRRQEPLVRLKSLDLKGVEEIVSEVDFLSMLQHCPNLYDLGVPDIGEIEDADQLATAIAEFCPALSDLTYQDYCVDGVDGALMLRIMDKLPPQQIRRIYYDEDLFTIPGLNAAGLFRRHSITLCNIILDGCQNIDSKAIQVLLVECRGLEILKIRWAGKRHALCIDLKDAIEFPWGCTRVRVLNLAICVPDEPLHLHIGVEPYYKRPAPLALSAAEQRQFEQLEVLYRQFGTLSQAEILCLEVAFYDPENVRPLSNLTRINTFPAMLDLGDETTGRPGYLHHLAGLSKLRKLAGSVSADTNDTKVTVGLKEAEWMHQHWPVLEFELIFPRCRYIEDVKKWLNRRCD</sequence>
<dbReference type="AlphaFoldDB" id="A0A9P6RAZ9"/>
<dbReference type="Gene3D" id="3.80.10.10">
    <property type="entry name" value="Ribonuclease Inhibitor"/>
    <property type="match status" value="1"/>
</dbReference>
<keyword evidence="2" id="KW-1185">Reference proteome</keyword>
<dbReference type="Proteomes" id="UP000823405">
    <property type="component" value="Unassembled WGS sequence"/>
</dbReference>
<reference evidence="1" key="1">
    <citation type="journal article" date="2020" name="Fungal Divers.">
        <title>Resolving the Mortierellaceae phylogeny through synthesis of multi-gene phylogenetics and phylogenomics.</title>
        <authorList>
            <person name="Vandepol N."/>
            <person name="Liber J."/>
            <person name="Desiro A."/>
            <person name="Na H."/>
            <person name="Kennedy M."/>
            <person name="Barry K."/>
            <person name="Grigoriev I.V."/>
            <person name="Miller A.N."/>
            <person name="O'Donnell K."/>
            <person name="Stajich J.E."/>
            <person name="Bonito G."/>
        </authorList>
    </citation>
    <scope>NUCLEOTIDE SEQUENCE</scope>
    <source>
        <strain evidence="1">NVP60</strain>
    </source>
</reference>
<organism evidence="1 2">
    <name type="scientific">Linnemannia gamsii</name>
    <dbReference type="NCBI Taxonomy" id="64522"/>
    <lineage>
        <taxon>Eukaryota</taxon>
        <taxon>Fungi</taxon>
        <taxon>Fungi incertae sedis</taxon>
        <taxon>Mucoromycota</taxon>
        <taxon>Mortierellomycotina</taxon>
        <taxon>Mortierellomycetes</taxon>
        <taxon>Mortierellales</taxon>
        <taxon>Mortierellaceae</taxon>
        <taxon>Linnemannia</taxon>
    </lineage>
</organism>
<protein>
    <submittedName>
        <fullName evidence="1">Uncharacterized protein</fullName>
    </submittedName>
</protein>
<accession>A0A9P6RAZ9</accession>
<dbReference type="SUPFAM" id="SSF52047">
    <property type="entry name" value="RNI-like"/>
    <property type="match status" value="1"/>
</dbReference>
<dbReference type="GO" id="GO:0031146">
    <property type="term" value="P:SCF-dependent proteasomal ubiquitin-dependent protein catabolic process"/>
    <property type="evidence" value="ECO:0007669"/>
    <property type="project" value="TreeGrafter"/>
</dbReference>
<proteinExistence type="predicted"/>
<evidence type="ECO:0000313" key="1">
    <source>
        <dbReference type="EMBL" id="KAG0316184.1"/>
    </source>
</evidence>
<gene>
    <name evidence="1" type="ORF">BGZ97_007285</name>
</gene>
<dbReference type="PANTHER" id="PTHR13318">
    <property type="entry name" value="PARTNER OF PAIRED, ISOFORM B-RELATED"/>
    <property type="match status" value="1"/>
</dbReference>
<dbReference type="EMBL" id="JAAAIN010000323">
    <property type="protein sequence ID" value="KAG0316184.1"/>
    <property type="molecule type" value="Genomic_DNA"/>
</dbReference>
<dbReference type="GO" id="GO:0019005">
    <property type="term" value="C:SCF ubiquitin ligase complex"/>
    <property type="evidence" value="ECO:0007669"/>
    <property type="project" value="TreeGrafter"/>
</dbReference>
<evidence type="ECO:0000313" key="2">
    <source>
        <dbReference type="Proteomes" id="UP000823405"/>
    </source>
</evidence>
<comment type="caution">
    <text evidence="1">The sequence shown here is derived from an EMBL/GenBank/DDBJ whole genome shotgun (WGS) entry which is preliminary data.</text>
</comment>
<dbReference type="InterPro" id="IPR032675">
    <property type="entry name" value="LRR_dom_sf"/>
</dbReference>
<name>A0A9P6RAZ9_9FUNG</name>